<evidence type="ECO:0000256" key="2">
    <source>
        <dbReference type="ARBA" id="ARBA00022730"/>
    </source>
</evidence>
<comment type="similarity">
    <text evidence="1 6">Belongs to the eukaryotic ribosomal protein eL24 family.</text>
</comment>
<feature type="binding site" evidence="6">
    <location>
        <position position="33"/>
    </location>
    <ligand>
        <name>Zn(2+)</name>
        <dbReference type="ChEBI" id="CHEBI:29105"/>
    </ligand>
</feature>
<keyword evidence="5 6" id="KW-0694">RNA-binding</keyword>
<dbReference type="InterPro" id="IPR055345">
    <property type="entry name" value="Ribosomal_eL24-rel_arc"/>
</dbReference>
<evidence type="ECO:0000313" key="9">
    <source>
        <dbReference type="Proteomes" id="UP000291213"/>
    </source>
</evidence>
<dbReference type="RefSeq" id="WP_131160019.1">
    <property type="nucleotide sequence ID" value="NZ_BDMD01000038.1"/>
</dbReference>
<dbReference type="Proteomes" id="UP000291213">
    <property type="component" value="Unassembled WGS sequence"/>
</dbReference>
<keyword evidence="6 8" id="KW-0689">Ribosomal protein</keyword>
<comment type="subunit">
    <text evidence="6">Part of the 50S ribosomal subunit. Forms a cluster with proteins L3 and L14.</text>
</comment>
<dbReference type="NCBIfam" id="NF034186">
    <property type="entry name" value="PRK14891.1-1"/>
    <property type="match status" value="1"/>
</dbReference>
<keyword evidence="2 6" id="KW-0699">rRNA-binding</keyword>
<dbReference type="GO" id="GO:0006412">
    <property type="term" value="P:translation"/>
    <property type="evidence" value="ECO:0007669"/>
    <property type="project" value="UniProtKB-UniRule"/>
</dbReference>
<keyword evidence="6" id="KW-0687">Ribonucleoprotein</keyword>
<evidence type="ECO:0000259" key="7">
    <source>
        <dbReference type="SMART" id="SM00746"/>
    </source>
</evidence>
<feature type="binding site" evidence="6">
    <location>
        <position position="37"/>
    </location>
    <ligand>
        <name>Zn(2+)</name>
        <dbReference type="ChEBI" id="CHEBI:29105"/>
    </ligand>
</feature>
<evidence type="ECO:0000313" key="8">
    <source>
        <dbReference type="EMBL" id="GBF09006.1"/>
    </source>
</evidence>
<feature type="domain" description="TRASH" evidence="7">
    <location>
        <begin position="7"/>
        <end position="45"/>
    </location>
</feature>
<evidence type="ECO:0000256" key="6">
    <source>
        <dbReference type="HAMAP-Rule" id="MF_00773"/>
    </source>
</evidence>
<feature type="binding site" evidence="6">
    <location>
        <position position="10"/>
    </location>
    <ligand>
        <name>Zn(2+)</name>
        <dbReference type="ChEBI" id="CHEBI:29105"/>
    </ligand>
</feature>
<feature type="zinc finger region" description="C4-type" evidence="6">
    <location>
        <begin position="7"/>
        <end position="37"/>
    </location>
</feature>
<proteinExistence type="inferred from homology"/>
<dbReference type="GO" id="GO:0005840">
    <property type="term" value="C:ribosome"/>
    <property type="evidence" value="ECO:0007669"/>
    <property type="project" value="UniProtKB-KW"/>
</dbReference>
<comment type="caution">
    <text evidence="8">The sequence shown here is derived from an EMBL/GenBank/DDBJ whole genome shotgun (WGS) entry which is preliminary data.</text>
</comment>
<dbReference type="SUPFAM" id="SSF57716">
    <property type="entry name" value="Glucocorticoid receptor-like (DNA-binding domain)"/>
    <property type="match status" value="1"/>
</dbReference>
<sequence length="63" mass="7317">MPKSRTCSFCGGSIEPGTGLMYVLRNGQTLWFCSSKCYKNFVKLRRKPDKLEWVRKVKKSLLD</sequence>
<organism evidence="8 9">
    <name type="scientific">Aeropyrum pernix</name>
    <dbReference type="NCBI Taxonomy" id="56636"/>
    <lineage>
        <taxon>Archaea</taxon>
        <taxon>Thermoproteota</taxon>
        <taxon>Thermoprotei</taxon>
        <taxon>Desulfurococcales</taxon>
        <taxon>Desulfurococcaceae</taxon>
        <taxon>Aeropyrum</taxon>
    </lineage>
</organism>
<dbReference type="GO" id="GO:0019843">
    <property type="term" value="F:rRNA binding"/>
    <property type="evidence" value="ECO:0007669"/>
    <property type="project" value="UniProtKB-UniRule"/>
</dbReference>
<dbReference type="SMART" id="SM00746">
    <property type="entry name" value="TRASH"/>
    <property type="match status" value="1"/>
</dbReference>
<dbReference type="OrthoDB" id="55506at2157"/>
<dbReference type="HAMAP" id="MF_00773">
    <property type="entry name" value="Ribosomal_eL24"/>
    <property type="match status" value="1"/>
</dbReference>
<dbReference type="GO" id="GO:0003735">
    <property type="term" value="F:structural constituent of ribosome"/>
    <property type="evidence" value="ECO:0007669"/>
    <property type="project" value="InterPro"/>
</dbReference>
<dbReference type="Pfam" id="PF01246">
    <property type="entry name" value="Ribosomal_L24e"/>
    <property type="match status" value="1"/>
</dbReference>
<dbReference type="InterPro" id="IPR000988">
    <property type="entry name" value="Ribosomal_eL24-rel_N"/>
</dbReference>
<gene>
    <name evidence="6" type="primary">rpl24e</name>
    <name evidence="8" type="ORF">apy_07310</name>
</gene>
<comment type="cofactor">
    <cofactor evidence="6">
        <name>Zn(2+)</name>
        <dbReference type="ChEBI" id="CHEBI:29105"/>
    </cofactor>
    <text evidence="6">Binds 1 zinc ion per subunit.</text>
</comment>
<evidence type="ECO:0000256" key="3">
    <source>
        <dbReference type="ARBA" id="ARBA00022771"/>
    </source>
</evidence>
<dbReference type="GO" id="GO:1990904">
    <property type="term" value="C:ribonucleoprotein complex"/>
    <property type="evidence" value="ECO:0007669"/>
    <property type="project" value="UniProtKB-KW"/>
</dbReference>
<keyword evidence="3 6" id="KW-0863">Zinc-finger</keyword>
<dbReference type="Gene3D" id="2.30.170.20">
    <property type="entry name" value="Ribosomal protein L24e"/>
    <property type="match status" value="1"/>
</dbReference>
<dbReference type="AlphaFoldDB" id="A0A401H972"/>
<evidence type="ECO:0000256" key="1">
    <source>
        <dbReference type="ARBA" id="ARBA00005647"/>
    </source>
</evidence>
<evidence type="ECO:0000256" key="4">
    <source>
        <dbReference type="ARBA" id="ARBA00022833"/>
    </source>
</evidence>
<dbReference type="EMBL" id="BDMD01000038">
    <property type="protein sequence ID" value="GBF09006.1"/>
    <property type="molecule type" value="Genomic_DNA"/>
</dbReference>
<reference evidence="8 9" key="1">
    <citation type="submission" date="2017-02" db="EMBL/GenBank/DDBJ databases">
        <title>isolation and characterization of a novel temperate virus Aeropyrum globular virus 1 infecting hyperthermophilic archaeon Aeropyrum.</title>
        <authorList>
            <person name="Yumiya M."/>
            <person name="Yoshida T."/>
            <person name="Sako Y."/>
        </authorList>
    </citation>
    <scope>NUCLEOTIDE SEQUENCE [LARGE SCALE GENOMIC DNA]</scope>
    <source>
        <strain evidence="8 9">YK1-12-2013</strain>
    </source>
</reference>
<dbReference type="InterPro" id="IPR038630">
    <property type="entry name" value="L24e/L24_sf"/>
</dbReference>
<keyword evidence="4 6" id="KW-0862">Zinc</keyword>
<dbReference type="InterPro" id="IPR011017">
    <property type="entry name" value="TRASH_dom"/>
</dbReference>
<comment type="function">
    <text evidence="6">Binds to the 23S rRNA.</text>
</comment>
<dbReference type="GO" id="GO:0008270">
    <property type="term" value="F:zinc ion binding"/>
    <property type="evidence" value="ECO:0007669"/>
    <property type="project" value="UniProtKB-UniRule"/>
</dbReference>
<accession>A0A401H972</accession>
<protein>
    <recommendedName>
        <fullName evidence="6">Large ribosomal subunit protein eL24</fullName>
    </recommendedName>
</protein>
<dbReference type="CDD" id="cd00472">
    <property type="entry name" value="Ribosomal_L24e_L24"/>
    <property type="match status" value="1"/>
</dbReference>
<keyword evidence="6" id="KW-0479">Metal-binding</keyword>
<name>A0A401H972_AERPX</name>
<feature type="binding site" evidence="6">
    <location>
        <position position="7"/>
    </location>
    <ligand>
        <name>Zn(2+)</name>
        <dbReference type="ChEBI" id="CHEBI:29105"/>
    </ligand>
</feature>
<evidence type="ECO:0000256" key="5">
    <source>
        <dbReference type="ARBA" id="ARBA00022884"/>
    </source>
</evidence>